<feature type="region of interest" description="Disordered" evidence="1">
    <location>
        <begin position="177"/>
        <end position="206"/>
    </location>
</feature>
<sequence length="338" mass="37196">MLRTDVKSRYKALVRKRWNLMGALAGHIEGAEMNDTATAIRTMEELAEVSLALDQLSDELHGIVEQLAQLRSLRDVHTGSALAMALRKVNSTFLKQVAETQKLREQIEVLEAERDEAWKHAEDVAQDYDELNDRIGEPSGEGQADETRSTMSSRRSIRVSAVRKASIRQSKAGLRTVGRYRSRRSSVSSVGTRASMTFPPSNAEDVPPVPPVPPLPLHQLGTSVANPHVGLSSYNSGASGAQALAQAQQELYEMLGLHVQDTPSEISSRPRTISGPYNLKHGSLNLRPMSEGGTGGSLRPRSHENRAVHSVILDDVSPIWWLLLSDSYLSWVYSDKPC</sequence>
<organism evidence="2 3">
    <name type="scientific">Hydnomerulius pinastri MD-312</name>
    <dbReference type="NCBI Taxonomy" id="994086"/>
    <lineage>
        <taxon>Eukaryota</taxon>
        <taxon>Fungi</taxon>
        <taxon>Dikarya</taxon>
        <taxon>Basidiomycota</taxon>
        <taxon>Agaricomycotina</taxon>
        <taxon>Agaricomycetes</taxon>
        <taxon>Agaricomycetidae</taxon>
        <taxon>Boletales</taxon>
        <taxon>Boletales incertae sedis</taxon>
        <taxon>Leucogyrophana</taxon>
    </lineage>
</organism>
<keyword evidence="3" id="KW-1185">Reference proteome</keyword>
<name>A0A0C9WFE8_9AGAM</name>
<evidence type="ECO:0000313" key="3">
    <source>
        <dbReference type="Proteomes" id="UP000053820"/>
    </source>
</evidence>
<accession>A0A0C9WFE8</accession>
<evidence type="ECO:0000256" key="1">
    <source>
        <dbReference type="SAM" id="MobiDB-lite"/>
    </source>
</evidence>
<evidence type="ECO:0000313" key="2">
    <source>
        <dbReference type="EMBL" id="KIJ64746.1"/>
    </source>
</evidence>
<feature type="compositionally biased region" description="Low complexity" evidence="1">
    <location>
        <begin position="149"/>
        <end position="162"/>
    </location>
</feature>
<gene>
    <name evidence="2" type="ORF">HYDPIDRAFT_89368</name>
</gene>
<feature type="region of interest" description="Disordered" evidence="1">
    <location>
        <begin position="132"/>
        <end position="162"/>
    </location>
</feature>
<dbReference type="OrthoDB" id="3271284at2759"/>
<feature type="compositionally biased region" description="Low complexity" evidence="1">
    <location>
        <begin position="185"/>
        <end position="195"/>
    </location>
</feature>
<proteinExistence type="predicted"/>
<dbReference type="AlphaFoldDB" id="A0A0C9WFE8"/>
<dbReference type="Proteomes" id="UP000053820">
    <property type="component" value="Unassembled WGS sequence"/>
</dbReference>
<dbReference type="EMBL" id="KN839845">
    <property type="protein sequence ID" value="KIJ64746.1"/>
    <property type="molecule type" value="Genomic_DNA"/>
</dbReference>
<dbReference type="HOGENOM" id="CLU_070858_0_0_1"/>
<protein>
    <submittedName>
        <fullName evidence="2">Uncharacterized protein</fullName>
    </submittedName>
</protein>
<reference evidence="2 3" key="1">
    <citation type="submission" date="2014-04" db="EMBL/GenBank/DDBJ databases">
        <title>Evolutionary Origins and Diversification of the Mycorrhizal Mutualists.</title>
        <authorList>
            <consortium name="DOE Joint Genome Institute"/>
            <consortium name="Mycorrhizal Genomics Consortium"/>
            <person name="Kohler A."/>
            <person name="Kuo A."/>
            <person name="Nagy L.G."/>
            <person name="Floudas D."/>
            <person name="Copeland A."/>
            <person name="Barry K.W."/>
            <person name="Cichocki N."/>
            <person name="Veneault-Fourrey C."/>
            <person name="LaButti K."/>
            <person name="Lindquist E.A."/>
            <person name="Lipzen A."/>
            <person name="Lundell T."/>
            <person name="Morin E."/>
            <person name="Murat C."/>
            <person name="Riley R."/>
            <person name="Ohm R."/>
            <person name="Sun H."/>
            <person name="Tunlid A."/>
            <person name="Henrissat B."/>
            <person name="Grigoriev I.V."/>
            <person name="Hibbett D.S."/>
            <person name="Martin F."/>
        </authorList>
    </citation>
    <scope>NUCLEOTIDE SEQUENCE [LARGE SCALE GENOMIC DNA]</scope>
    <source>
        <strain evidence="2 3">MD-312</strain>
    </source>
</reference>